<dbReference type="EMBL" id="GBRH01220851">
    <property type="protein sequence ID" value="JAD77044.1"/>
    <property type="molecule type" value="Transcribed_RNA"/>
</dbReference>
<sequence length="85" mass="9186">MRKKAQERKMSMSPSSSSSSLTYQSCLLDTAPIIGMGSGDTHNGITLLGIDEAKGKASSSLPCPLQKTAMWDYKCPEVLQPSRIH</sequence>
<feature type="compositionally biased region" description="Low complexity" evidence="1">
    <location>
        <begin position="11"/>
        <end position="20"/>
    </location>
</feature>
<evidence type="ECO:0000256" key="1">
    <source>
        <dbReference type="SAM" id="MobiDB-lite"/>
    </source>
</evidence>
<accession>A0A0A9CL60</accession>
<name>A0A0A9CL60_ARUDO</name>
<evidence type="ECO:0000313" key="2">
    <source>
        <dbReference type="EMBL" id="JAD77044.1"/>
    </source>
</evidence>
<organism evidence="2">
    <name type="scientific">Arundo donax</name>
    <name type="common">Giant reed</name>
    <name type="synonym">Donax arundinaceus</name>
    <dbReference type="NCBI Taxonomy" id="35708"/>
    <lineage>
        <taxon>Eukaryota</taxon>
        <taxon>Viridiplantae</taxon>
        <taxon>Streptophyta</taxon>
        <taxon>Embryophyta</taxon>
        <taxon>Tracheophyta</taxon>
        <taxon>Spermatophyta</taxon>
        <taxon>Magnoliopsida</taxon>
        <taxon>Liliopsida</taxon>
        <taxon>Poales</taxon>
        <taxon>Poaceae</taxon>
        <taxon>PACMAD clade</taxon>
        <taxon>Arundinoideae</taxon>
        <taxon>Arundineae</taxon>
        <taxon>Arundo</taxon>
    </lineage>
</organism>
<dbReference type="AlphaFoldDB" id="A0A0A9CL60"/>
<proteinExistence type="predicted"/>
<feature type="region of interest" description="Disordered" evidence="1">
    <location>
        <begin position="1"/>
        <end position="21"/>
    </location>
</feature>
<reference evidence="2" key="2">
    <citation type="journal article" date="2015" name="Data Brief">
        <title>Shoot transcriptome of the giant reed, Arundo donax.</title>
        <authorList>
            <person name="Barrero R.A."/>
            <person name="Guerrero F.D."/>
            <person name="Moolhuijzen P."/>
            <person name="Goolsby J.A."/>
            <person name="Tidwell J."/>
            <person name="Bellgard S.E."/>
            <person name="Bellgard M.I."/>
        </authorList>
    </citation>
    <scope>NUCLEOTIDE SEQUENCE</scope>
    <source>
        <tissue evidence="2">Shoot tissue taken approximately 20 cm above the soil surface</tissue>
    </source>
</reference>
<reference evidence="2" key="1">
    <citation type="submission" date="2014-09" db="EMBL/GenBank/DDBJ databases">
        <authorList>
            <person name="Magalhaes I.L.F."/>
            <person name="Oliveira U."/>
            <person name="Santos F.R."/>
            <person name="Vidigal T.H.D.A."/>
            <person name="Brescovit A.D."/>
            <person name="Santos A.J."/>
        </authorList>
    </citation>
    <scope>NUCLEOTIDE SEQUENCE</scope>
    <source>
        <tissue evidence="2">Shoot tissue taken approximately 20 cm above the soil surface</tissue>
    </source>
</reference>
<protein>
    <submittedName>
        <fullName evidence="2">Uncharacterized protein</fullName>
    </submittedName>
</protein>